<comment type="similarity">
    <text evidence="2 10">Belongs to the binding-protein-dependent transport system permease family. CysTW subfamily.</text>
</comment>
<dbReference type="SUPFAM" id="SSF161098">
    <property type="entry name" value="MetI-like"/>
    <property type="match status" value="1"/>
</dbReference>
<dbReference type="InterPro" id="IPR000515">
    <property type="entry name" value="MetI-like"/>
</dbReference>
<organism evidence="12 13">
    <name type="scientific">Actinotalea fermentans</name>
    <dbReference type="NCBI Taxonomy" id="43671"/>
    <lineage>
        <taxon>Bacteria</taxon>
        <taxon>Bacillati</taxon>
        <taxon>Actinomycetota</taxon>
        <taxon>Actinomycetes</taxon>
        <taxon>Micrococcales</taxon>
        <taxon>Cellulomonadaceae</taxon>
        <taxon>Actinotalea</taxon>
    </lineage>
</organism>
<evidence type="ECO:0000313" key="13">
    <source>
        <dbReference type="Proteomes" id="UP000321484"/>
    </source>
</evidence>
<dbReference type="PANTHER" id="PTHR30425:SF1">
    <property type="entry name" value="PHOSPHATE TRANSPORT SYSTEM PERMEASE PROTEIN PSTC"/>
    <property type="match status" value="1"/>
</dbReference>
<keyword evidence="7 9" id="KW-1133">Transmembrane helix</keyword>
<evidence type="ECO:0000256" key="8">
    <source>
        <dbReference type="ARBA" id="ARBA00023136"/>
    </source>
</evidence>
<dbReference type="Pfam" id="PF00528">
    <property type="entry name" value="BPD_transp_1"/>
    <property type="match status" value="1"/>
</dbReference>
<dbReference type="EMBL" id="BJYK01000004">
    <property type="protein sequence ID" value="GEN79982.1"/>
    <property type="molecule type" value="Genomic_DNA"/>
</dbReference>
<keyword evidence="8 9" id="KW-0472">Membrane</keyword>
<evidence type="ECO:0000256" key="10">
    <source>
        <dbReference type="RuleBase" id="RU363054"/>
    </source>
</evidence>
<keyword evidence="3 9" id="KW-0813">Transport</keyword>
<dbReference type="InterPro" id="IPR011864">
    <property type="entry name" value="Phosphate_PstC"/>
</dbReference>
<feature type="domain" description="ABC transmembrane type-1" evidence="11">
    <location>
        <begin position="90"/>
        <end position="317"/>
    </location>
</feature>
<accession>A0A511YXR2</accession>
<dbReference type="CDD" id="cd06261">
    <property type="entry name" value="TM_PBP2"/>
    <property type="match status" value="1"/>
</dbReference>
<comment type="subcellular location">
    <subcellularLocation>
        <location evidence="1 9">Cell membrane</location>
        <topology evidence="1 9">Multi-pass membrane protein</topology>
    </subcellularLocation>
</comment>
<dbReference type="Proteomes" id="UP000321484">
    <property type="component" value="Unassembled WGS sequence"/>
</dbReference>
<dbReference type="GO" id="GO:0005315">
    <property type="term" value="F:phosphate transmembrane transporter activity"/>
    <property type="evidence" value="ECO:0007669"/>
    <property type="project" value="InterPro"/>
</dbReference>
<dbReference type="InterPro" id="IPR051124">
    <property type="entry name" value="Phosphate_Transport_Permease"/>
</dbReference>
<feature type="transmembrane region" description="Helical" evidence="9">
    <location>
        <begin position="254"/>
        <end position="274"/>
    </location>
</feature>
<dbReference type="RefSeq" id="WP_034246460.1">
    <property type="nucleotide sequence ID" value="NZ_BJYK01000004.1"/>
</dbReference>
<proteinExistence type="inferred from homology"/>
<evidence type="ECO:0000256" key="3">
    <source>
        <dbReference type="ARBA" id="ARBA00022448"/>
    </source>
</evidence>
<comment type="function">
    <text evidence="10">Part of the binding-protein-dependent transport system for phosphate; probably responsible for the translocation of the substrate across the membrane.</text>
</comment>
<dbReference type="InterPro" id="IPR035906">
    <property type="entry name" value="MetI-like_sf"/>
</dbReference>
<keyword evidence="4 10" id="KW-1003">Cell membrane</keyword>
<reference evidence="12 13" key="1">
    <citation type="submission" date="2019-07" db="EMBL/GenBank/DDBJ databases">
        <title>Whole genome shotgun sequence of Actinotalea fermentans NBRC 105374.</title>
        <authorList>
            <person name="Hosoyama A."/>
            <person name="Uohara A."/>
            <person name="Ohji S."/>
            <person name="Ichikawa N."/>
        </authorList>
    </citation>
    <scope>NUCLEOTIDE SEQUENCE [LARGE SCALE GENOMIC DNA]</scope>
    <source>
        <strain evidence="12 13">NBRC 105374</strain>
    </source>
</reference>
<dbReference type="Gene3D" id="1.10.3720.10">
    <property type="entry name" value="MetI-like"/>
    <property type="match status" value="1"/>
</dbReference>
<keyword evidence="6 9" id="KW-0812">Transmembrane</keyword>
<dbReference type="GO" id="GO:0006817">
    <property type="term" value="P:phosphate ion transport"/>
    <property type="evidence" value="ECO:0007669"/>
    <property type="project" value="UniProtKB-KW"/>
</dbReference>
<dbReference type="NCBIfam" id="TIGR02138">
    <property type="entry name" value="phosphate_pstC"/>
    <property type="match status" value="1"/>
</dbReference>
<evidence type="ECO:0000256" key="2">
    <source>
        <dbReference type="ARBA" id="ARBA00007069"/>
    </source>
</evidence>
<feature type="transmembrane region" description="Helical" evidence="9">
    <location>
        <begin position="89"/>
        <end position="115"/>
    </location>
</feature>
<evidence type="ECO:0000256" key="9">
    <source>
        <dbReference type="RuleBase" id="RU363032"/>
    </source>
</evidence>
<dbReference type="PANTHER" id="PTHR30425">
    <property type="entry name" value="PHOSPHATE TRANSPORT SYSTEM PERMEASE PROTEIN PST"/>
    <property type="match status" value="1"/>
</dbReference>
<evidence type="ECO:0000256" key="1">
    <source>
        <dbReference type="ARBA" id="ARBA00004651"/>
    </source>
</evidence>
<protein>
    <recommendedName>
        <fullName evidence="10">Phosphate transport system permease protein</fullName>
    </recommendedName>
</protein>
<evidence type="ECO:0000256" key="6">
    <source>
        <dbReference type="ARBA" id="ARBA00022692"/>
    </source>
</evidence>
<dbReference type="GO" id="GO:0005886">
    <property type="term" value="C:plasma membrane"/>
    <property type="evidence" value="ECO:0007669"/>
    <property type="project" value="UniProtKB-SubCell"/>
</dbReference>
<evidence type="ECO:0000256" key="7">
    <source>
        <dbReference type="ARBA" id="ARBA00022989"/>
    </source>
</evidence>
<feature type="transmembrane region" description="Helical" evidence="9">
    <location>
        <begin position="294"/>
        <end position="317"/>
    </location>
</feature>
<keyword evidence="5 10" id="KW-0592">Phosphate transport</keyword>
<dbReference type="AlphaFoldDB" id="A0A511YXR2"/>
<feature type="transmembrane region" description="Helical" evidence="9">
    <location>
        <begin position="32"/>
        <end position="57"/>
    </location>
</feature>
<evidence type="ECO:0000259" key="11">
    <source>
        <dbReference type="PROSITE" id="PS50928"/>
    </source>
</evidence>
<feature type="transmembrane region" description="Helical" evidence="9">
    <location>
        <begin position="127"/>
        <end position="151"/>
    </location>
</feature>
<evidence type="ECO:0000313" key="12">
    <source>
        <dbReference type="EMBL" id="GEN79982.1"/>
    </source>
</evidence>
<sequence length="331" mass="34805">MSGQRLQAEAEPELAPAPLSVRGGGHDRAGRVFRWLATGSGVLILAVLAAVAGFLLLEAWPALSASREDLAAISWIPDDGSLLGYVGPLVFGTVLAAILALLLAVPVAIGIALFISHYAPRRLADVLGYLVDLLAAIPSVVYGLWGGLWLAPKLQGVWGWLSDNLGFIPLFEGPAATPPRVMMTVGVVLAVMILPIVTAVSREVFLQTPRLHEEAALALGATRWEMVRMAVLPFGRSGVISASMLGLGRALGETMAVLMILSPGLTYSWALLMAGRHQTIAANIALQFPEANPLGVSALIATGLALFVITLLVNMAARWVVSRRAAFSGAN</sequence>
<gene>
    <name evidence="12" type="primary">pstC</name>
    <name evidence="12" type="ORF">AFE02nite_17160</name>
</gene>
<keyword evidence="13" id="KW-1185">Reference proteome</keyword>
<dbReference type="PROSITE" id="PS50928">
    <property type="entry name" value="ABC_TM1"/>
    <property type="match status" value="1"/>
</dbReference>
<comment type="caution">
    <text evidence="12">The sequence shown here is derived from an EMBL/GenBank/DDBJ whole genome shotgun (WGS) entry which is preliminary data.</text>
</comment>
<evidence type="ECO:0000256" key="5">
    <source>
        <dbReference type="ARBA" id="ARBA00022592"/>
    </source>
</evidence>
<evidence type="ECO:0000256" key="4">
    <source>
        <dbReference type="ARBA" id="ARBA00022475"/>
    </source>
</evidence>
<feature type="transmembrane region" description="Helical" evidence="9">
    <location>
        <begin position="181"/>
        <end position="200"/>
    </location>
</feature>
<dbReference type="OrthoDB" id="9785113at2"/>
<name>A0A511YXR2_9CELL</name>